<dbReference type="Pfam" id="PF23621">
    <property type="entry name" value="BP74_N"/>
    <property type="match status" value="1"/>
</dbReference>
<dbReference type="InterPro" id="IPR056422">
    <property type="entry name" value="BP74_N"/>
</dbReference>
<keyword evidence="4" id="KW-1185">Reference proteome</keyword>
<dbReference type="OrthoDB" id="1495671at2"/>
<reference evidence="4" key="1">
    <citation type="submission" date="2016-10" db="EMBL/GenBank/DDBJ databases">
        <authorList>
            <person name="Varghese N."/>
            <person name="Submissions S."/>
        </authorList>
    </citation>
    <scope>NUCLEOTIDE SEQUENCE [LARGE SCALE GENOMIC DNA]</scope>
    <source>
        <strain evidence="4">DSM 43163</strain>
    </source>
</reference>
<evidence type="ECO:0000256" key="1">
    <source>
        <dbReference type="SAM" id="SignalP"/>
    </source>
</evidence>
<feature type="domain" description="BP74 N-terminal" evidence="2">
    <location>
        <begin position="41"/>
        <end position="153"/>
    </location>
</feature>
<accession>A0A1H5ZDN8</accession>
<organism evidence="3 4">
    <name type="scientific">Thermomonospora echinospora</name>
    <dbReference type="NCBI Taxonomy" id="1992"/>
    <lineage>
        <taxon>Bacteria</taxon>
        <taxon>Bacillati</taxon>
        <taxon>Actinomycetota</taxon>
        <taxon>Actinomycetes</taxon>
        <taxon>Streptosporangiales</taxon>
        <taxon>Thermomonosporaceae</taxon>
        <taxon>Thermomonospora</taxon>
    </lineage>
</organism>
<feature type="chain" id="PRO_5009291438" description="BP74 N-terminal domain-containing protein" evidence="1">
    <location>
        <begin position="25"/>
        <end position="154"/>
    </location>
</feature>
<sequence length="154" mass="16881">MRRIPTRLVVPATIALLGLTAAPAAGGQAAGPAQRAAAGSEAYFEFDYPPGPERFIFRLTDPDKIREARDILSGSERHKTHVLGKIVKSTAPYNPGWNYHLDPQSISFFAYAIEVCDATPWYVQNHLDEVGGAFLPGAHWCPWGSRLLREVPAP</sequence>
<name>A0A1H5ZDN8_9ACTN</name>
<evidence type="ECO:0000313" key="4">
    <source>
        <dbReference type="Proteomes" id="UP000236723"/>
    </source>
</evidence>
<gene>
    <name evidence="3" type="ORF">SAMN04489712_104487</name>
</gene>
<dbReference type="RefSeq" id="WP_103937902.1">
    <property type="nucleotide sequence ID" value="NZ_FNVO01000004.1"/>
</dbReference>
<dbReference type="PANTHER" id="PTHR35883:SF1">
    <property type="entry name" value="CALMODULIN-BINDING PROTEIN CAM-BP15-RELATED"/>
    <property type="match status" value="1"/>
</dbReference>
<evidence type="ECO:0000259" key="2">
    <source>
        <dbReference type="Pfam" id="PF23621"/>
    </source>
</evidence>
<evidence type="ECO:0000313" key="3">
    <source>
        <dbReference type="EMBL" id="SEG34180.1"/>
    </source>
</evidence>
<feature type="signal peptide" evidence="1">
    <location>
        <begin position="1"/>
        <end position="24"/>
    </location>
</feature>
<proteinExistence type="predicted"/>
<dbReference type="EMBL" id="FNVO01000004">
    <property type="protein sequence ID" value="SEG34180.1"/>
    <property type="molecule type" value="Genomic_DNA"/>
</dbReference>
<dbReference type="InterPro" id="IPR053344">
    <property type="entry name" value="cAMP-inducible_BP74-like"/>
</dbReference>
<dbReference type="AlphaFoldDB" id="A0A1H5ZDN8"/>
<keyword evidence="1" id="KW-0732">Signal</keyword>
<dbReference type="PANTHER" id="PTHR35883">
    <property type="entry name" value="CYCLIC AMP-INDUCIBLE PROTEIN BP74-RELATED"/>
    <property type="match status" value="1"/>
</dbReference>
<dbReference type="Proteomes" id="UP000236723">
    <property type="component" value="Unassembled WGS sequence"/>
</dbReference>
<protein>
    <recommendedName>
        <fullName evidence="2">BP74 N-terminal domain-containing protein</fullName>
    </recommendedName>
</protein>